<keyword evidence="1" id="KW-0812">Transmembrane</keyword>
<evidence type="ECO:0000313" key="2">
    <source>
        <dbReference type="EnsemblMetazoa" id="GAUT045992-PA"/>
    </source>
</evidence>
<organism evidence="2 3">
    <name type="scientific">Glossina austeni</name>
    <name type="common">Savannah tsetse fly</name>
    <dbReference type="NCBI Taxonomy" id="7395"/>
    <lineage>
        <taxon>Eukaryota</taxon>
        <taxon>Metazoa</taxon>
        <taxon>Ecdysozoa</taxon>
        <taxon>Arthropoda</taxon>
        <taxon>Hexapoda</taxon>
        <taxon>Insecta</taxon>
        <taxon>Pterygota</taxon>
        <taxon>Neoptera</taxon>
        <taxon>Endopterygota</taxon>
        <taxon>Diptera</taxon>
        <taxon>Brachycera</taxon>
        <taxon>Muscomorpha</taxon>
        <taxon>Hippoboscoidea</taxon>
        <taxon>Glossinidae</taxon>
        <taxon>Glossina</taxon>
    </lineage>
</organism>
<keyword evidence="1" id="KW-1133">Transmembrane helix</keyword>
<evidence type="ECO:0000256" key="1">
    <source>
        <dbReference type="SAM" id="Phobius"/>
    </source>
</evidence>
<evidence type="ECO:0000313" key="3">
    <source>
        <dbReference type="Proteomes" id="UP000078200"/>
    </source>
</evidence>
<feature type="transmembrane region" description="Helical" evidence="1">
    <location>
        <begin position="37"/>
        <end position="61"/>
    </location>
</feature>
<name>A0A1A9VSF6_GLOAU</name>
<keyword evidence="1" id="KW-0472">Membrane</keyword>
<accession>A0A1A9VSF6</accession>
<reference evidence="2" key="1">
    <citation type="submission" date="2020-05" db="UniProtKB">
        <authorList>
            <consortium name="EnsemblMetazoa"/>
        </authorList>
    </citation>
    <scope>IDENTIFICATION</scope>
    <source>
        <strain evidence="2">TTRI</strain>
    </source>
</reference>
<dbReference type="Proteomes" id="UP000078200">
    <property type="component" value="Unassembled WGS sequence"/>
</dbReference>
<dbReference type="AlphaFoldDB" id="A0A1A9VSF6"/>
<proteinExistence type="predicted"/>
<keyword evidence="3" id="KW-1185">Reference proteome</keyword>
<protein>
    <submittedName>
        <fullName evidence="2">Uncharacterized protein</fullName>
    </submittedName>
</protein>
<dbReference type="VEuPathDB" id="VectorBase:GAUT045992"/>
<sequence length="101" mass="10678">MYADASVILQASLSSLPLRLARYCAASNHNSLTISAPFSAIITTGAWMLPLVIVGIILASITLKPATASRPTLEVKGPSSVTAYLKAVLMLTKRFITIDMG</sequence>
<dbReference type="EnsemblMetazoa" id="GAUT045992-RA">
    <property type="protein sequence ID" value="GAUT045992-PA"/>
    <property type="gene ID" value="GAUT045992"/>
</dbReference>